<feature type="region of interest" description="Disordered" evidence="1">
    <location>
        <begin position="107"/>
        <end position="131"/>
    </location>
</feature>
<gene>
    <name evidence="2" type="ORF">OIDMADRAFT_125882</name>
</gene>
<reference evidence="2 3" key="1">
    <citation type="submission" date="2014-04" db="EMBL/GenBank/DDBJ databases">
        <authorList>
            <consortium name="DOE Joint Genome Institute"/>
            <person name="Kuo A."/>
            <person name="Martino E."/>
            <person name="Perotto S."/>
            <person name="Kohler A."/>
            <person name="Nagy L.G."/>
            <person name="Floudas D."/>
            <person name="Copeland A."/>
            <person name="Barry K.W."/>
            <person name="Cichocki N."/>
            <person name="Veneault-Fourrey C."/>
            <person name="LaButti K."/>
            <person name="Lindquist E.A."/>
            <person name="Lipzen A."/>
            <person name="Lundell T."/>
            <person name="Morin E."/>
            <person name="Murat C."/>
            <person name="Sun H."/>
            <person name="Tunlid A."/>
            <person name="Henrissat B."/>
            <person name="Grigoriev I.V."/>
            <person name="Hibbett D.S."/>
            <person name="Martin F."/>
            <person name="Nordberg H.P."/>
            <person name="Cantor M.N."/>
            <person name="Hua S.X."/>
        </authorList>
    </citation>
    <scope>NUCLEOTIDE SEQUENCE [LARGE SCALE GENOMIC DNA]</scope>
    <source>
        <strain evidence="2 3">Zn</strain>
    </source>
</reference>
<keyword evidence="3" id="KW-1185">Reference proteome</keyword>
<protein>
    <submittedName>
        <fullName evidence="2">Uncharacterized protein</fullName>
    </submittedName>
</protein>
<dbReference type="OrthoDB" id="3433125at2759"/>
<dbReference type="EMBL" id="KN832878">
    <property type="protein sequence ID" value="KIM99460.1"/>
    <property type="molecule type" value="Genomic_DNA"/>
</dbReference>
<dbReference type="HOGENOM" id="CLU_023303_0_0_1"/>
<dbReference type="InParanoid" id="A0A0C3GTS1"/>
<evidence type="ECO:0000313" key="2">
    <source>
        <dbReference type="EMBL" id="KIM99460.1"/>
    </source>
</evidence>
<organism evidence="2 3">
    <name type="scientific">Oidiodendron maius (strain Zn)</name>
    <dbReference type="NCBI Taxonomy" id="913774"/>
    <lineage>
        <taxon>Eukaryota</taxon>
        <taxon>Fungi</taxon>
        <taxon>Dikarya</taxon>
        <taxon>Ascomycota</taxon>
        <taxon>Pezizomycotina</taxon>
        <taxon>Leotiomycetes</taxon>
        <taxon>Leotiomycetes incertae sedis</taxon>
        <taxon>Myxotrichaceae</taxon>
        <taxon>Oidiodendron</taxon>
    </lineage>
</organism>
<accession>A0A0C3GTS1</accession>
<dbReference type="AlphaFoldDB" id="A0A0C3GTS1"/>
<feature type="non-terminal residue" evidence="2">
    <location>
        <position position="421"/>
    </location>
</feature>
<feature type="compositionally biased region" description="Basic and acidic residues" evidence="1">
    <location>
        <begin position="50"/>
        <end position="73"/>
    </location>
</feature>
<dbReference type="Proteomes" id="UP000054321">
    <property type="component" value="Unassembled WGS sequence"/>
</dbReference>
<evidence type="ECO:0000313" key="3">
    <source>
        <dbReference type="Proteomes" id="UP000054321"/>
    </source>
</evidence>
<reference evidence="3" key="2">
    <citation type="submission" date="2015-01" db="EMBL/GenBank/DDBJ databases">
        <title>Evolutionary Origins and Diversification of the Mycorrhizal Mutualists.</title>
        <authorList>
            <consortium name="DOE Joint Genome Institute"/>
            <consortium name="Mycorrhizal Genomics Consortium"/>
            <person name="Kohler A."/>
            <person name="Kuo A."/>
            <person name="Nagy L.G."/>
            <person name="Floudas D."/>
            <person name="Copeland A."/>
            <person name="Barry K.W."/>
            <person name="Cichocki N."/>
            <person name="Veneault-Fourrey C."/>
            <person name="LaButti K."/>
            <person name="Lindquist E.A."/>
            <person name="Lipzen A."/>
            <person name="Lundell T."/>
            <person name="Morin E."/>
            <person name="Murat C."/>
            <person name="Riley R."/>
            <person name="Ohm R."/>
            <person name="Sun H."/>
            <person name="Tunlid A."/>
            <person name="Henrissat B."/>
            <person name="Grigoriev I.V."/>
            <person name="Hibbett D.S."/>
            <person name="Martin F."/>
        </authorList>
    </citation>
    <scope>NUCLEOTIDE SEQUENCE [LARGE SCALE GENOMIC DNA]</scope>
    <source>
        <strain evidence="3">Zn</strain>
    </source>
</reference>
<sequence length="421" mass="46244">MILGKVVGGVAAGIGLVSEGIKAKRKQSAAKKLVAQSASVEESGNVGESSSDHSRSIDSGKRTDEKSRSKSVEGEIPSHPPPSYEEALEYDEEQWDLDDAQHDLKLPVPGEQISTRSPDEPESSAGAAKEKPIQNVHKLTDAFMAKHPVPEYIGEAGKMGLPIVLPQRRPKDRHRGFIRAYAPILEVKGIDQETFLEFIETFDKASQASPWIQAINLANFATIPIAPPFSFLVSMGIKMAVDSATEMHSRRRTNMFLDRANTEFFRPRGLFCLVMTWNPESDQRTDTIDITSTISNRIHLQSSSTRTQIIKNQFSYSNGNTYGDIEFPEVAPLVFPALDQLADQKGEEATTKMEKLKKAKNFASEYFDRRAVAKYAGENPDSVLAAQAGAKPTFTSRYADPNHPASNGNLISLVTGGHINP</sequence>
<evidence type="ECO:0000256" key="1">
    <source>
        <dbReference type="SAM" id="MobiDB-lite"/>
    </source>
</evidence>
<proteinExistence type="predicted"/>
<dbReference type="PANTHER" id="PTHR38887:SF1">
    <property type="entry name" value="RAS MODIFICATION PROTEIN ERF4"/>
    <property type="match status" value="1"/>
</dbReference>
<dbReference type="InterPro" id="IPR053221">
    <property type="entry name" value="Burnettramic_acid_biosynth"/>
</dbReference>
<dbReference type="PANTHER" id="PTHR38887">
    <property type="entry name" value="CHROMOSOME 21, WHOLE GENOME SHOTGUN SEQUENCE"/>
    <property type="match status" value="1"/>
</dbReference>
<feature type="region of interest" description="Disordered" evidence="1">
    <location>
        <begin position="27"/>
        <end position="85"/>
    </location>
</feature>
<feature type="compositionally biased region" description="Low complexity" evidence="1">
    <location>
        <begin position="37"/>
        <end position="49"/>
    </location>
</feature>
<name>A0A0C3GTS1_OIDMZ</name>